<feature type="domain" description="VIN3-like fibronectin type-III" evidence="8">
    <location>
        <begin position="392"/>
        <end position="481"/>
    </location>
</feature>
<evidence type="ECO:0000259" key="7">
    <source>
        <dbReference type="Pfam" id="PF07227"/>
    </source>
</evidence>
<name>A0A9E7K921_9LILI</name>
<feature type="domain" description="Oberon-like PHD finger" evidence="7">
    <location>
        <begin position="187"/>
        <end position="307"/>
    </location>
</feature>
<evidence type="ECO:0000259" key="9">
    <source>
        <dbReference type="Pfam" id="PF23380"/>
    </source>
</evidence>
<dbReference type="InterPro" id="IPR044514">
    <property type="entry name" value="VIN3-like"/>
</dbReference>
<dbReference type="Pfam" id="PF07227">
    <property type="entry name" value="PHD_Oberon"/>
    <property type="match status" value="1"/>
</dbReference>
<dbReference type="InterPro" id="IPR056990">
    <property type="entry name" value="VIN3-like_C"/>
</dbReference>
<keyword evidence="11" id="KW-1185">Reference proteome</keyword>
<evidence type="ECO:0000256" key="2">
    <source>
        <dbReference type="ARBA" id="ARBA00022723"/>
    </source>
</evidence>
<dbReference type="InterPro" id="IPR058585">
    <property type="entry name" value="Fn3_VIN3"/>
</dbReference>
<sequence>MASCGSFAAWFRKNSILEGLFLVSSNFRVYGFFLLLFTCHRIPRLTPKFSLASGFVLDPSKCRKLSIDDKRELIHELSKWPDSSTEKLQTWSRKDLLEILCAEIGKERKYTGLTKQKMIEYLFKLVSEKKSGGHVEVMNSTPNPPNPNPQTPHKRHRKNENPSRLPIIANNLPASGGNEAVTNVRYCQNLACRAILNLDDAFCKRCSCCICHKYDDNKDPSLWLFCSADTLSQGNPCGLSCHLECALKHERAGIVKNGKCTSLDGSYYCTYCGKSNDLLGCWKKQLMIAMDARRVDVLCYRISLSHKILESTEKYQSLHEIVDTAMKKLEAEVGPINDLPNMARGIVNRLSVGAEVQRMCAFAVKLLDSMHLVALSSDTQVQQASLASSSFIKFVDISPMSVTLVLGYDDDSALSQEMAGFTMWHRKADAREYPKKPTCTLFKPKRRFLLTELSPATEYMFKVVAFSSFSELGKWEVGVTTEGISLDDPAGLAPDVNPPKPYCQSPKTNSSGLSNPSEGDESNNNGVAYTDLNKSPDSCFHYFEKPDILDSEKLPDHIQKDEKSEYAGTISGAEVTEAEETPGHSGSALDEEPNPTIQMESHRDSTNSVENNQASDIPKSENESNAPTADEMVIVPFGHPDQTLPVTHRGLDTSQEGPGRGSKLKLGINLLESGPTNSCREPAGSSKKRGREKIMEICAKEGCLEGSYEYCVKVVRWLECEGHIETNFRVKFLTWFSLRATPQERKIVTVYVDTLIDDPASLAGQLVDTFSETICSKKPPLVPTGFCMKLWH</sequence>
<organism evidence="10 11">
    <name type="scientific">Musa troglodytarum</name>
    <name type="common">fe'i banana</name>
    <dbReference type="NCBI Taxonomy" id="320322"/>
    <lineage>
        <taxon>Eukaryota</taxon>
        <taxon>Viridiplantae</taxon>
        <taxon>Streptophyta</taxon>
        <taxon>Embryophyta</taxon>
        <taxon>Tracheophyta</taxon>
        <taxon>Spermatophyta</taxon>
        <taxon>Magnoliopsida</taxon>
        <taxon>Liliopsida</taxon>
        <taxon>Zingiberales</taxon>
        <taxon>Musaceae</taxon>
        <taxon>Musa</taxon>
    </lineage>
</organism>
<feature type="compositionally biased region" description="Polar residues" evidence="6">
    <location>
        <begin position="505"/>
        <end position="530"/>
    </location>
</feature>
<gene>
    <name evidence="10" type="ORF">MUK42_19393</name>
</gene>
<dbReference type="PANTHER" id="PTHR46286:SF2">
    <property type="entry name" value="VIN3-LIKE PROTEIN 2"/>
    <property type="match status" value="1"/>
</dbReference>
<keyword evidence="2" id="KW-0479">Metal-binding</keyword>
<dbReference type="EMBL" id="CP097507">
    <property type="protein sequence ID" value="URE07445.1"/>
    <property type="molecule type" value="Genomic_DNA"/>
</dbReference>
<dbReference type="Pfam" id="PF23380">
    <property type="entry name" value="VIN3_C"/>
    <property type="match status" value="1"/>
</dbReference>
<proteinExistence type="predicted"/>
<feature type="region of interest" description="Disordered" evidence="6">
    <location>
        <begin position="488"/>
        <end position="530"/>
    </location>
</feature>
<evidence type="ECO:0000256" key="4">
    <source>
        <dbReference type="ARBA" id="ARBA00022833"/>
    </source>
</evidence>
<dbReference type="GO" id="GO:0008270">
    <property type="term" value="F:zinc ion binding"/>
    <property type="evidence" value="ECO:0007669"/>
    <property type="project" value="UniProtKB-KW"/>
</dbReference>
<evidence type="ECO:0000256" key="3">
    <source>
        <dbReference type="ARBA" id="ARBA00022771"/>
    </source>
</evidence>
<dbReference type="GO" id="GO:0005634">
    <property type="term" value="C:nucleus"/>
    <property type="evidence" value="ECO:0007669"/>
    <property type="project" value="UniProtKB-SubCell"/>
</dbReference>
<dbReference type="AlphaFoldDB" id="A0A9E7K921"/>
<protein>
    <submittedName>
        <fullName evidence="10">Protein VERNALIZATION INSENSITIVE</fullName>
    </submittedName>
</protein>
<evidence type="ECO:0000256" key="5">
    <source>
        <dbReference type="ARBA" id="ARBA00023242"/>
    </source>
</evidence>
<feature type="compositionally biased region" description="Polar residues" evidence="6">
    <location>
        <begin position="606"/>
        <end position="615"/>
    </location>
</feature>
<feature type="domain" description="VIN3-like C-terminal" evidence="9">
    <location>
        <begin position="707"/>
        <end position="778"/>
    </location>
</feature>
<keyword evidence="4" id="KW-0862">Zinc</keyword>
<keyword evidence="5" id="KW-0539">Nucleus</keyword>
<evidence type="ECO:0000256" key="1">
    <source>
        <dbReference type="ARBA" id="ARBA00004123"/>
    </source>
</evidence>
<reference evidence="10" key="1">
    <citation type="submission" date="2022-05" db="EMBL/GenBank/DDBJ databases">
        <title>The Musa troglodytarum L. genome provides insights into the mechanism of non-climacteric behaviour and enrichment of carotenoids.</title>
        <authorList>
            <person name="Wang J."/>
        </authorList>
    </citation>
    <scope>NUCLEOTIDE SEQUENCE</scope>
    <source>
        <tissue evidence="10">Leaf</tissue>
    </source>
</reference>
<accession>A0A9E7K921</accession>
<keyword evidence="3" id="KW-0863">Zinc-finger</keyword>
<dbReference type="GO" id="GO:0010048">
    <property type="term" value="P:vernalization response"/>
    <property type="evidence" value="ECO:0007669"/>
    <property type="project" value="InterPro"/>
</dbReference>
<dbReference type="PANTHER" id="PTHR46286">
    <property type="entry name" value="VIN3-LIKE PROTEIN 2-RELATED"/>
    <property type="match status" value="1"/>
</dbReference>
<evidence type="ECO:0000259" key="8">
    <source>
        <dbReference type="Pfam" id="PF23376"/>
    </source>
</evidence>
<dbReference type="InterPro" id="IPR032881">
    <property type="entry name" value="Oberon-like_PHD"/>
</dbReference>
<feature type="region of interest" description="Disordered" evidence="6">
    <location>
        <begin position="134"/>
        <end position="163"/>
    </location>
</feature>
<evidence type="ECO:0000256" key="6">
    <source>
        <dbReference type="SAM" id="MobiDB-lite"/>
    </source>
</evidence>
<evidence type="ECO:0000313" key="11">
    <source>
        <dbReference type="Proteomes" id="UP001055439"/>
    </source>
</evidence>
<dbReference type="GO" id="GO:0040029">
    <property type="term" value="P:epigenetic regulation of gene expression"/>
    <property type="evidence" value="ECO:0007669"/>
    <property type="project" value="InterPro"/>
</dbReference>
<dbReference type="CDD" id="cd15521">
    <property type="entry name" value="PHD_VIN3_plant"/>
    <property type="match status" value="1"/>
</dbReference>
<dbReference type="Proteomes" id="UP001055439">
    <property type="component" value="Chromosome 5"/>
</dbReference>
<feature type="region of interest" description="Disordered" evidence="6">
    <location>
        <begin position="576"/>
        <end position="627"/>
    </location>
</feature>
<dbReference type="OrthoDB" id="600557at2759"/>
<evidence type="ECO:0000313" key="10">
    <source>
        <dbReference type="EMBL" id="URE07445.1"/>
    </source>
</evidence>
<comment type="subcellular location">
    <subcellularLocation>
        <location evidence="1">Nucleus</location>
    </subcellularLocation>
</comment>
<dbReference type="Pfam" id="PF23376">
    <property type="entry name" value="Fn3_VIN3"/>
    <property type="match status" value="1"/>
</dbReference>